<evidence type="ECO:0000313" key="2">
    <source>
        <dbReference type="Proteomes" id="UP000828941"/>
    </source>
</evidence>
<proteinExistence type="predicted"/>
<sequence>MAETKSLQEISKATLSTTSQCFEAIEKVASGKLNSVVAIVRPPGHHVEQNEAMGFCLFNNVAAATSFLLNEKVELGVKKILIVDWDVHYGNSTQKMFWKDSRVLFFSIHRHEFGSFYPANHDGTYSMIGEGPGFAYNINVVMQTTLQFIISHYSFEICLIFTLMNYAQGRIVLVLEGGYNLDSIAKSMVACVKVIKDTFSAKWTYNVFRSRGNVG</sequence>
<dbReference type="Proteomes" id="UP000828941">
    <property type="component" value="Chromosome 7"/>
</dbReference>
<evidence type="ECO:0000313" key="1">
    <source>
        <dbReference type="EMBL" id="KAI4331979.1"/>
    </source>
</evidence>
<dbReference type="EMBL" id="CM039432">
    <property type="protein sequence ID" value="KAI4331979.1"/>
    <property type="molecule type" value="Genomic_DNA"/>
</dbReference>
<accession>A0ACB9N657</accession>
<name>A0ACB9N657_BAUVA</name>
<protein>
    <submittedName>
        <fullName evidence="1">Uncharacterized protein</fullName>
    </submittedName>
</protein>
<keyword evidence="2" id="KW-1185">Reference proteome</keyword>
<gene>
    <name evidence="1" type="ORF">L6164_016922</name>
</gene>
<comment type="caution">
    <text evidence="1">The sequence shown here is derived from an EMBL/GenBank/DDBJ whole genome shotgun (WGS) entry which is preliminary data.</text>
</comment>
<organism evidence="1 2">
    <name type="scientific">Bauhinia variegata</name>
    <name type="common">Purple orchid tree</name>
    <name type="synonym">Phanera variegata</name>
    <dbReference type="NCBI Taxonomy" id="167791"/>
    <lineage>
        <taxon>Eukaryota</taxon>
        <taxon>Viridiplantae</taxon>
        <taxon>Streptophyta</taxon>
        <taxon>Embryophyta</taxon>
        <taxon>Tracheophyta</taxon>
        <taxon>Spermatophyta</taxon>
        <taxon>Magnoliopsida</taxon>
        <taxon>eudicotyledons</taxon>
        <taxon>Gunneridae</taxon>
        <taxon>Pentapetalae</taxon>
        <taxon>rosids</taxon>
        <taxon>fabids</taxon>
        <taxon>Fabales</taxon>
        <taxon>Fabaceae</taxon>
        <taxon>Cercidoideae</taxon>
        <taxon>Cercideae</taxon>
        <taxon>Bauhiniinae</taxon>
        <taxon>Bauhinia</taxon>
    </lineage>
</organism>
<reference evidence="1 2" key="1">
    <citation type="journal article" date="2022" name="DNA Res.">
        <title>Chromosomal-level genome assembly of the orchid tree Bauhinia variegata (Leguminosae; Cercidoideae) supports the allotetraploid origin hypothesis of Bauhinia.</title>
        <authorList>
            <person name="Zhong Y."/>
            <person name="Chen Y."/>
            <person name="Zheng D."/>
            <person name="Pang J."/>
            <person name="Liu Y."/>
            <person name="Luo S."/>
            <person name="Meng S."/>
            <person name="Qian L."/>
            <person name="Wei D."/>
            <person name="Dai S."/>
            <person name="Zhou R."/>
        </authorList>
    </citation>
    <scope>NUCLEOTIDE SEQUENCE [LARGE SCALE GENOMIC DNA]</scope>
    <source>
        <strain evidence="1">BV-YZ2020</strain>
    </source>
</reference>